<evidence type="ECO:0008006" key="3">
    <source>
        <dbReference type="Google" id="ProtNLM"/>
    </source>
</evidence>
<reference evidence="1 2" key="1">
    <citation type="journal article" date="2016" name="Nat. Commun.">
        <title>Thousands of microbial genomes shed light on interconnected biogeochemical processes in an aquifer system.</title>
        <authorList>
            <person name="Anantharaman K."/>
            <person name="Brown C.T."/>
            <person name="Hug L.A."/>
            <person name="Sharon I."/>
            <person name="Castelle C.J."/>
            <person name="Probst A.J."/>
            <person name="Thomas B.C."/>
            <person name="Singh A."/>
            <person name="Wilkins M.J."/>
            <person name="Karaoz U."/>
            <person name="Brodie E.L."/>
            <person name="Williams K.H."/>
            <person name="Hubbard S.S."/>
            <person name="Banfield J.F."/>
        </authorList>
    </citation>
    <scope>NUCLEOTIDE SEQUENCE [LARGE SCALE GENOMIC DNA]</scope>
</reference>
<dbReference type="PROSITE" id="PS51257">
    <property type="entry name" value="PROKAR_LIPOPROTEIN"/>
    <property type="match status" value="1"/>
</dbReference>
<organism evidence="1 2">
    <name type="scientific">Candidatus Glassbacteria bacterium GWA2_58_10</name>
    <dbReference type="NCBI Taxonomy" id="1817865"/>
    <lineage>
        <taxon>Bacteria</taxon>
        <taxon>Candidatus Glassiibacteriota</taxon>
    </lineage>
</organism>
<proteinExistence type="predicted"/>
<dbReference type="EMBL" id="MFIV01000027">
    <property type="protein sequence ID" value="OGF99337.1"/>
    <property type="molecule type" value="Genomic_DNA"/>
</dbReference>
<sequence>MNRFFLWTAVLLSGMAGCGKDSAPSLASAPELAKYDFVGDWQGLAEQFKWKENYFFLNDRMPEVKSLICILSVDEDTYRLEMQRSNDQVDLTFLEEGRWSWFKESKEFLFFDALKENFNETLKRPGSQSNNSLSWREQPGQKRSWKCNFEYDPEKKTIRLFNFDNLYDYGSIELKKN</sequence>
<evidence type="ECO:0000313" key="1">
    <source>
        <dbReference type="EMBL" id="OGF99337.1"/>
    </source>
</evidence>
<dbReference type="Proteomes" id="UP000176992">
    <property type="component" value="Unassembled WGS sequence"/>
</dbReference>
<comment type="caution">
    <text evidence="1">The sequence shown here is derived from an EMBL/GenBank/DDBJ whole genome shotgun (WGS) entry which is preliminary data.</text>
</comment>
<dbReference type="AlphaFoldDB" id="A0A1F5YGM8"/>
<accession>A0A1F5YGM8</accession>
<gene>
    <name evidence="1" type="ORF">A2Z86_09415</name>
</gene>
<evidence type="ECO:0000313" key="2">
    <source>
        <dbReference type="Proteomes" id="UP000176992"/>
    </source>
</evidence>
<name>A0A1F5YGM8_9BACT</name>
<protein>
    <recommendedName>
        <fullName evidence="3">Lipoprotein</fullName>
    </recommendedName>
</protein>